<dbReference type="SUPFAM" id="SSF54695">
    <property type="entry name" value="POZ domain"/>
    <property type="match status" value="1"/>
</dbReference>
<evidence type="ECO:0000313" key="5">
    <source>
        <dbReference type="Proteomes" id="UP000007875"/>
    </source>
</evidence>
<keyword evidence="2" id="KW-0677">Repeat</keyword>
<reference evidence="5" key="1">
    <citation type="submission" date="2003-08" db="EMBL/GenBank/DDBJ databases">
        <authorList>
            <person name="Birren B."/>
            <person name="Nusbaum C."/>
            <person name="Abebe A."/>
            <person name="Abouelleil A."/>
            <person name="Adekoya E."/>
            <person name="Ait-zahra M."/>
            <person name="Allen N."/>
            <person name="Allen T."/>
            <person name="An P."/>
            <person name="Anderson M."/>
            <person name="Anderson S."/>
            <person name="Arachchi H."/>
            <person name="Armbruster J."/>
            <person name="Bachantsang P."/>
            <person name="Baldwin J."/>
            <person name="Barry A."/>
            <person name="Bayul T."/>
            <person name="Blitshsteyn B."/>
            <person name="Bloom T."/>
            <person name="Blye J."/>
            <person name="Boguslavskiy L."/>
            <person name="Borowsky M."/>
            <person name="Boukhgalter B."/>
            <person name="Brunache A."/>
            <person name="Butler J."/>
            <person name="Calixte N."/>
            <person name="Calvo S."/>
            <person name="Camarata J."/>
            <person name="Campo K."/>
            <person name="Chang J."/>
            <person name="Cheshatsang Y."/>
            <person name="Citroen M."/>
            <person name="Collymore A."/>
            <person name="Considine T."/>
            <person name="Cook A."/>
            <person name="Cooke P."/>
            <person name="Corum B."/>
            <person name="Cuomo C."/>
            <person name="David R."/>
            <person name="Dawoe T."/>
            <person name="Degray S."/>
            <person name="Dodge S."/>
            <person name="Dooley K."/>
            <person name="Dorje P."/>
            <person name="Dorjee K."/>
            <person name="Dorris L."/>
            <person name="Duffey N."/>
            <person name="Dupes A."/>
            <person name="Elkins T."/>
            <person name="Engels R."/>
            <person name="Erickson J."/>
            <person name="Farina A."/>
            <person name="Faro S."/>
            <person name="Ferreira P."/>
            <person name="Fischer H."/>
            <person name="Fitzgerald M."/>
            <person name="Foley K."/>
            <person name="Gage D."/>
            <person name="Galagan J."/>
            <person name="Gearin G."/>
            <person name="Gnerre S."/>
            <person name="Gnirke A."/>
            <person name="Goyette A."/>
            <person name="Graham J."/>
            <person name="Grandbois E."/>
            <person name="Gyaltsen K."/>
            <person name="Hafez N."/>
            <person name="Hagopian D."/>
            <person name="Hagos B."/>
            <person name="Hall J."/>
            <person name="Hatcher B."/>
            <person name="Heller A."/>
            <person name="Higgins H."/>
            <person name="Honan T."/>
            <person name="Horn A."/>
            <person name="Houde N."/>
            <person name="Hughes L."/>
            <person name="Hulme W."/>
            <person name="Husby E."/>
            <person name="Iliev I."/>
            <person name="Jaffe D."/>
            <person name="Jones C."/>
            <person name="Kamal M."/>
            <person name="Kamat A."/>
            <person name="Kamvysselis M."/>
            <person name="Karlsson E."/>
            <person name="Kells C."/>
            <person name="Kieu A."/>
            <person name="Kisner P."/>
            <person name="Kodira C."/>
            <person name="Kulbokas E."/>
            <person name="Labutti K."/>
            <person name="Lama D."/>
            <person name="Landers T."/>
            <person name="Leger J."/>
            <person name="Levine S."/>
            <person name="Lewis D."/>
            <person name="Lewis T."/>
            <person name="Lindblad-toh K."/>
            <person name="Liu X."/>
            <person name="Lokyitsang T."/>
            <person name="Lokyitsang Y."/>
            <person name="Lucien O."/>
            <person name="Lui A."/>
            <person name="Ma L.J."/>
            <person name="Mabbitt R."/>
            <person name="Macdonald J."/>
            <person name="Maclean C."/>
            <person name="Major J."/>
            <person name="Manning J."/>
            <person name="Marabella R."/>
            <person name="Maru K."/>
            <person name="Matthews C."/>
            <person name="Mauceli E."/>
            <person name="Mccarthy M."/>
            <person name="Mcdonough S."/>
            <person name="Mcghee T."/>
            <person name="Meldrim J."/>
            <person name="Meneus L."/>
            <person name="Mesirov J."/>
            <person name="Mihalev A."/>
            <person name="Mihova T."/>
            <person name="Mikkelsen T."/>
            <person name="Mlenga V."/>
            <person name="Moru K."/>
            <person name="Mozes J."/>
            <person name="Mulrain L."/>
            <person name="Munson G."/>
            <person name="Naylor J."/>
            <person name="Newes C."/>
            <person name="Nguyen C."/>
            <person name="Nguyen N."/>
            <person name="Nguyen T."/>
            <person name="Nicol R."/>
            <person name="Nielsen C."/>
            <person name="Nizzari M."/>
            <person name="Norbu C."/>
            <person name="Norbu N."/>
            <person name="O'donnell P."/>
            <person name="Okoawo O."/>
            <person name="O'leary S."/>
            <person name="Omotosho B."/>
            <person name="O'neill K."/>
            <person name="Osman S."/>
            <person name="Parker S."/>
            <person name="Perrin D."/>
            <person name="Phunkhang P."/>
            <person name="Piqani B."/>
            <person name="Purcell S."/>
            <person name="Rachupka T."/>
            <person name="Ramasamy U."/>
            <person name="Rameau R."/>
            <person name="Ray V."/>
            <person name="Raymond C."/>
            <person name="Retta R."/>
            <person name="Richardson S."/>
            <person name="Rise C."/>
            <person name="Rodriguez J."/>
            <person name="Rogers J."/>
            <person name="Rogov P."/>
            <person name="Rutman M."/>
            <person name="Schupbach R."/>
            <person name="Seaman C."/>
            <person name="Settipalli S."/>
            <person name="Sharpe T."/>
            <person name="Sheridan J."/>
            <person name="Sherpa N."/>
            <person name="Shi J."/>
            <person name="Smirnov S."/>
            <person name="Smith C."/>
            <person name="Sougnez C."/>
            <person name="Spencer B."/>
            <person name="Stalker J."/>
            <person name="Stange-thomann N."/>
            <person name="Stavropoulos S."/>
            <person name="Stetson K."/>
            <person name="Stone C."/>
            <person name="Stone S."/>
            <person name="Stubbs M."/>
            <person name="Talamas J."/>
            <person name="Tchuinga P."/>
            <person name="Tenzing P."/>
            <person name="Tesfaye S."/>
            <person name="Theodore J."/>
            <person name="Thoulutsang Y."/>
            <person name="Topham K."/>
            <person name="Towey S."/>
            <person name="Tsamla T."/>
            <person name="Tsomo N."/>
            <person name="Vallee D."/>
            <person name="Vassiliev H."/>
            <person name="Venkataraman V."/>
            <person name="Vinson J."/>
            <person name="Vo A."/>
            <person name="Wade C."/>
            <person name="Wang S."/>
            <person name="Wangchuk T."/>
            <person name="Wangdi T."/>
            <person name="Whittaker C."/>
            <person name="Wilkinson J."/>
            <person name="Wu Y."/>
            <person name="Wyman D."/>
            <person name="Yadav S."/>
            <person name="Yang S."/>
            <person name="Yang X."/>
            <person name="Yeager S."/>
            <person name="Yee E."/>
            <person name="Young G."/>
            <person name="Zainoun J."/>
            <person name="Zembeck L."/>
            <person name="Zimmer A."/>
            <person name="Zody M."/>
            <person name="Lander E."/>
        </authorList>
    </citation>
    <scope>NUCLEOTIDE SEQUENCE [LARGE SCALE GENOMIC DNA]</scope>
</reference>
<reference evidence="4" key="2">
    <citation type="submission" date="2025-08" db="UniProtKB">
        <authorList>
            <consortium name="Ensembl"/>
        </authorList>
    </citation>
    <scope>IDENTIFICATION</scope>
</reference>
<evidence type="ECO:0000259" key="3">
    <source>
        <dbReference type="PROSITE" id="PS50097"/>
    </source>
</evidence>
<dbReference type="SMART" id="SM00875">
    <property type="entry name" value="BACK"/>
    <property type="match status" value="1"/>
</dbReference>
<keyword evidence="1" id="KW-0880">Kelch repeat</keyword>
<dbReference type="SUPFAM" id="SSF117281">
    <property type="entry name" value="Kelch motif"/>
    <property type="match status" value="1"/>
</dbReference>
<sequence>MSAKLMSKNSIDSLSVSSFQTSTDSILQPVTRKSEFPETIYTSNSYNNILLSGFNALRFENLLCDVTLIAGNSRFPVHRALLAACSPYFKSMFTRDNQNAPIGRNEGSKYTWFSESIELRGISSEGLKHIVEFMYTGKLPISMQSVQNILAVGRHMQIQPVLDFCMEFLISAIEVNTCVDIIHIAEVFSMSQLENSAYKFLLERFPDFIKSNQLQKLTYENMSYLLDSNDLKVMSELDVFAATLKWIMYDHSRQAFIRKLMEKIRFPLMPPRELMVHVNVVDFMRTKCNDLLLEASSYHMLPHSQPIVPSSRTKIRSNDTRLVVLGGADNTDEVSNQLKVFNKELTAYTLLPSMDSGVHSHSVAVLNNFLYILGGQNHFEERGKTSVATVTRYDPRFNTWMKIANMNEHRAGFHVSAIAAYNRLYAVGGVNSVGRLSSVECYCVEEDRWKYVASTQNALCDHNGSVHRDKLYVSGGFSDGHFSDAMLCYNPKHDIWERRSPLQCPRGWHSQITVKDKIYIVGGNTGINKRVDVLETEVYSPDFDQWTTMTPISMGQSEAGACLLDNKIFVVGGYCWSARRCIKVIQTYDPEKDEWERVGNLPRGLAGLRLCTLTLPHHLVR</sequence>
<dbReference type="Proteomes" id="UP000007875">
    <property type="component" value="Unassembled WGS sequence"/>
</dbReference>
<dbReference type="InterPro" id="IPR006652">
    <property type="entry name" value="Kelch_1"/>
</dbReference>
<proteinExistence type="predicted"/>
<dbReference type="Pfam" id="PF07707">
    <property type="entry name" value="BACK"/>
    <property type="match status" value="1"/>
</dbReference>
<dbReference type="STRING" id="51511.ENSCSAVP00000001332"/>
<evidence type="ECO:0000256" key="2">
    <source>
        <dbReference type="ARBA" id="ARBA00022737"/>
    </source>
</evidence>
<dbReference type="SMART" id="SM00225">
    <property type="entry name" value="BTB"/>
    <property type="match status" value="1"/>
</dbReference>
<dbReference type="Gene3D" id="1.25.40.420">
    <property type="match status" value="1"/>
</dbReference>
<reference evidence="4" key="3">
    <citation type="submission" date="2025-09" db="UniProtKB">
        <authorList>
            <consortium name="Ensembl"/>
        </authorList>
    </citation>
    <scope>IDENTIFICATION</scope>
</reference>
<dbReference type="Gene3D" id="2.120.10.80">
    <property type="entry name" value="Kelch-type beta propeller"/>
    <property type="match status" value="1"/>
</dbReference>
<dbReference type="Ensembl" id="ENSCSAVT00000001348.1">
    <property type="protein sequence ID" value="ENSCSAVP00000001332.1"/>
    <property type="gene ID" value="ENSCSAVG00000000737.1"/>
</dbReference>
<dbReference type="InterPro" id="IPR000210">
    <property type="entry name" value="BTB/POZ_dom"/>
</dbReference>
<dbReference type="HOGENOM" id="CLU_004253_14_3_1"/>
<dbReference type="InterPro" id="IPR017096">
    <property type="entry name" value="BTB-kelch_protein"/>
</dbReference>
<dbReference type="InParanoid" id="H2Y7N4"/>
<dbReference type="InterPro" id="IPR011705">
    <property type="entry name" value="BACK"/>
</dbReference>
<dbReference type="PIRSF" id="PIRSF037037">
    <property type="entry name" value="Kelch-like_protein_gigaxonin"/>
    <property type="match status" value="1"/>
</dbReference>
<dbReference type="eggNOG" id="KOG4441">
    <property type="taxonomic scope" value="Eukaryota"/>
</dbReference>
<dbReference type="OMA" id="HCYNIFK"/>
<evidence type="ECO:0000313" key="4">
    <source>
        <dbReference type="Ensembl" id="ENSCSAVP00000001332.1"/>
    </source>
</evidence>
<keyword evidence="5" id="KW-1185">Reference proteome</keyword>
<dbReference type="PROSITE" id="PS50097">
    <property type="entry name" value="BTB"/>
    <property type="match status" value="1"/>
</dbReference>
<evidence type="ECO:0000256" key="1">
    <source>
        <dbReference type="ARBA" id="ARBA00022441"/>
    </source>
</evidence>
<accession>H2Y7N4</accession>
<dbReference type="Pfam" id="PF00651">
    <property type="entry name" value="BTB"/>
    <property type="match status" value="1"/>
</dbReference>
<organism evidence="4 5">
    <name type="scientific">Ciona savignyi</name>
    <name type="common">Pacific transparent sea squirt</name>
    <dbReference type="NCBI Taxonomy" id="51511"/>
    <lineage>
        <taxon>Eukaryota</taxon>
        <taxon>Metazoa</taxon>
        <taxon>Chordata</taxon>
        <taxon>Tunicata</taxon>
        <taxon>Ascidiacea</taxon>
        <taxon>Phlebobranchia</taxon>
        <taxon>Cionidae</taxon>
        <taxon>Ciona</taxon>
    </lineage>
</organism>
<dbReference type="PANTHER" id="PTHR45632">
    <property type="entry name" value="LD33804P"/>
    <property type="match status" value="1"/>
</dbReference>
<name>H2Y7N4_CIOSA</name>
<dbReference type="PANTHER" id="PTHR45632:SF27">
    <property type="entry name" value="KELCH-LIKE PROTEIN 9"/>
    <property type="match status" value="1"/>
</dbReference>
<dbReference type="Pfam" id="PF24681">
    <property type="entry name" value="Kelch_KLHDC2_KLHL20_DRC7"/>
    <property type="match status" value="1"/>
</dbReference>
<protein>
    <recommendedName>
        <fullName evidence="3">BTB domain-containing protein</fullName>
    </recommendedName>
</protein>
<dbReference type="AlphaFoldDB" id="H2Y7N4"/>
<dbReference type="InterPro" id="IPR015915">
    <property type="entry name" value="Kelch-typ_b-propeller"/>
</dbReference>
<dbReference type="SMART" id="SM00612">
    <property type="entry name" value="Kelch"/>
    <property type="match status" value="6"/>
</dbReference>
<dbReference type="Pfam" id="PF01344">
    <property type="entry name" value="Kelch_1"/>
    <property type="match status" value="1"/>
</dbReference>
<dbReference type="InterPro" id="IPR011333">
    <property type="entry name" value="SKP1/BTB/POZ_sf"/>
</dbReference>
<dbReference type="Gene3D" id="3.30.710.10">
    <property type="entry name" value="Potassium Channel Kv1.1, Chain A"/>
    <property type="match status" value="1"/>
</dbReference>
<feature type="domain" description="BTB" evidence="3">
    <location>
        <begin position="64"/>
        <end position="143"/>
    </location>
</feature>
<dbReference type="GeneTree" id="ENSGT00940000165068"/>